<proteinExistence type="predicted"/>
<keyword evidence="3" id="KW-0808">Transferase</keyword>
<evidence type="ECO:0000259" key="8">
    <source>
        <dbReference type="Pfam" id="PF00535"/>
    </source>
</evidence>
<keyword evidence="4" id="KW-0812">Transmembrane</keyword>
<keyword evidence="7" id="KW-0472">Membrane</keyword>
<dbReference type="CDD" id="cd04179">
    <property type="entry name" value="DPM_DPG-synthase_like"/>
    <property type="match status" value="1"/>
</dbReference>
<keyword evidence="2" id="KW-0328">Glycosyltransferase</keyword>
<dbReference type="InterPro" id="IPR001173">
    <property type="entry name" value="Glyco_trans_2-like"/>
</dbReference>
<accession>A0A1F5SL16</accession>
<evidence type="ECO:0000256" key="1">
    <source>
        <dbReference type="ARBA" id="ARBA00022475"/>
    </source>
</evidence>
<protein>
    <recommendedName>
        <fullName evidence="8">Glycosyltransferase 2-like domain-containing protein</fullName>
    </recommendedName>
</protein>
<dbReference type="Pfam" id="PF00535">
    <property type="entry name" value="Glycos_transf_2"/>
    <property type="match status" value="1"/>
</dbReference>
<dbReference type="InterPro" id="IPR050256">
    <property type="entry name" value="Glycosyltransferase_2"/>
</dbReference>
<feature type="domain" description="Glycosyltransferase 2-like" evidence="8">
    <location>
        <begin position="8"/>
        <end position="170"/>
    </location>
</feature>
<reference evidence="9 10" key="1">
    <citation type="journal article" date="2016" name="Nat. Commun.">
        <title>Thousands of microbial genomes shed light on interconnected biogeochemical processes in an aquifer system.</title>
        <authorList>
            <person name="Anantharaman K."/>
            <person name="Brown C.T."/>
            <person name="Hug L.A."/>
            <person name="Sharon I."/>
            <person name="Castelle C.J."/>
            <person name="Probst A.J."/>
            <person name="Thomas B.C."/>
            <person name="Singh A."/>
            <person name="Wilkins M.J."/>
            <person name="Karaoz U."/>
            <person name="Brodie E.L."/>
            <person name="Williams K.H."/>
            <person name="Hubbard S.S."/>
            <person name="Banfield J.F."/>
        </authorList>
    </citation>
    <scope>NUCLEOTIDE SEQUENCE [LARGE SCALE GENOMIC DNA]</scope>
</reference>
<evidence type="ECO:0000313" key="10">
    <source>
        <dbReference type="Proteomes" id="UP000178925"/>
    </source>
</evidence>
<dbReference type="SUPFAM" id="SSF53448">
    <property type="entry name" value="Nucleotide-diphospho-sugar transferases"/>
    <property type="match status" value="1"/>
</dbReference>
<dbReference type="GO" id="GO:0005886">
    <property type="term" value="C:plasma membrane"/>
    <property type="evidence" value="ECO:0007669"/>
    <property type="project" value="TreeGrafter"/>
</dbReference>
<dbReference type="PANTHER" id="PTHR48090">
    <property type="entry name" value="UNDECAPRENYL-PHOSPHATE 4-DEOXY-4-FORMAMIDO-L-ARABINOSE TRANSFERASE-RELATED"/>
    <property type="match status" value="1"/>
</dbReference>
<evidence type="ECO:0000313" key="9">
    <source>
        <dbReference type="EMBL" id="OGF27364.1"/>
    </source>
</evidence>
<evidence type="ECO:0000256" key="2">
    <source>
        <dbReference type="ARBA" id="ARBA00022676"/>
    </source>
</evidence>
<comment type="caution">
    <text evidence="9">The sequence shown here is derived from an EMBL/GenBank/DDBJ whole genome shotgun (WGS) entry which is preliminary data.</text>
</comment>
<dbReference type="InterPro" id="IPR029044">
    <property type="entry name" value="Nucleotide-diphossugar_trans"/>
</dbReference>
<dbReference type="GO" id="GO:0009103">
    <property type="term" value="P:lipopolysaccharide biosynthetic process"/>
    <property type="evidence" value="ECO:0007669"/>
    <property type="project" value="UniProtKB-KW"/>
</dbReference>
<dbReference type="GO" id="GO:0099621">
    <property type="term" value="F:undecaprenyl-phosphate 4-deoxy-4-formamido-L-arabinose transferase activity"/>
    <property type="evidence" value="ECO:0007669"/>
    <property type="project" value="TreeGrafter"/>
</dbReference>
<evidence type="ECO:0000256" key="4">
    <source>
        <dbReference type="ARBA" id="ARBA00022692"/>
    </source>
</evidence>
<dbReference type="AlphaFoldDB" id="A0A1F5SL16"/>
<dbReference type="Proteomes" id="UP000178925">
    <property type="component" value="Unassembled WGS sequence"/>
</dbReference>
<sequence length="248" mass="28925">MNHQPSLSIFFPCYNDKGTIAMLVVKAKDTAEKLTDSYEVIVIDDGSTDGSREALRELQEKTAYLRLIFHEKNQGYGAVLQDGFKAANKELVFYTDGDGQYDVKELPLLWEKMHDDVDVVNGYKLKRHDPWHRVLIGKLYQRVMNFAFQLPIRDPDCDFRLIRRSVFDKIALTRSTGTVIIEMVKKIQLAGFRFTEVGVHHYERTYGKSQFFSFRRVAGTLWQLIFLWLELMLGWGKKFDKHSQSRDT</sequence>
<organism evidence="9 10">
    <name type="scientific">Candidatus Falkowbacteria bacterium RIFOXYA2_FULL_47_9</name>
    <dbReference type="NCBI Taxonomy" id="1797995"/>
    <lineage>
        <taxon>Bacteria</taxon>
        <taxon>Candidatus Falkowiibacteriota</taxon>
    </lineage>
</organism>
<dbReference type="EMBL" id="MFGC01000025">
    <property type="protein sequence ID" value="OGF27364.1"/>
    <property type="molecule type" value="Genomic_DNA"/>
</dbReference>
<name>A0A1F5SL16_9BACT</name>
<keyword evidence="6" id="KW-1133">Transmembrane helix</keyword>
<keyword evidence="1" id="KW-1003">Cell membrane</keyword>
<evidence type="ECO:0000256" key="3">
    <source>
        <dbReference type="ARBA" id="ARBA00022679"/>
    </source>
</evidence>
<evidence type="ECO:0000256" key="7">
    <source>
        <dbReference type="ARBA" id="ARBA00023136"/>
    </source>
</evidence>
<dbReference type="PANTHER" id="PTHR48090:SF3">
    <property type="entry name" value="UNDECAPRENYL-PHOSPHATE 4-DEOXY-4-FORMAMIDO-L-ARABINOSE TRANSFERASE"/>
    <property type="match status" value="1"/>
</dbReference>
<dbReference type="STRING" id="1797995.A2242_04550"/>
<evidence type="ECO:0000256" key="5">
    <source>
        <dbReference type="ARBA" id="ARBA00022985"/>
    </source>
</evidence>
<gene>
    <name evidence="9" type="ORF">A2242_04550</name>
</gene>
<evidence type="ECO:0000256" key="6">
    <source>
        <dbReference type="ARBA" id="ARBA00022989"/>
    </source>
</evidence>
<dbReference type="Gene3D" id="3.90.550.10">
    <property type="entry name" value="Spore Coat Polysaccharide Biosynthesis Protein SpsA, Chain A"/>
    <property type="match status" value="1"/>
</dbReference>
<keyword evidence="5" id="KW-0448">Lipopolysaccharide biosynthesis</keyword>